<evidence type="ECO:0000313" key="5">
    <source>
        <dbReference type="Proteomes" id="UP000298652"/>
    </source>
</evidence>
<dbReference type="AlphaFoldDB" id="A0A4U6U7K1"/>
<accession>A0A4U6U7K1</accession>
<sequence>MGVKSPDKPGVVLSCCDSVQPLEAGRGKRIPKQLQQPEEPENTATVVYTGHIPHGFYEEQMQVYHVAKVVADEMNNYLLFEHTLRVALVPPEKVHPKLWKGVLLGFMPIDRVAIDGRDTTRIKLQKSTKRWLKEL</sequence>
<evidence type="ECO:0000256" key="2">
    <source>
        <dbReference type="ARBA" id="ARBA00022884"/>
    </source>
</evidence>
<dbReference type="GO" id="GO:0005730">
    <property type="term" value="C:nucleolus"/>
    <property type="evidence" value="ECO:0007669"/>
    <property type="project" value="UniProtKB-SubCell"/>
</dbReference>
<organism evidence="4 5">
    <name type="scientific">Setaria viridis</name>
    <name type="common">Green bristlegrass</name>
    <name type="synonym">Setaria italica subsp. viridis</name>
    <dbReference type="NCBI Taxonomy" id="4556"/>
    <lineage>
        <taxon>Eukaryota</taxon>
        <taxon>Viridiplantae</taxon>
        <taxon>Streptophyta</taxon>
        <taxon>Embryophyta</taxon>
        <taxon>Tracheophyta</taxon>
        <taxon>Spermatophyta</taxon>
        <taxon>Magnoliopsida</taxon>
        <taxon>Liliopsida</taxon>
        <taxon>Poales</taxon>
        <taxon>Poaceae</taxon>
        <taxon>PACMAD clade</taxon>
        <taxon>Panicoideae</taxon>
        <taxon>Panicodae</taxon>
        <taxon>Paniceae</taxon>
        <taxon>Cenchrinae</taxon>
        <taxon>Setaria</taxon>
    </lineage>
</organism>
<keyword evidence="5" id="KW-1185">Reference proteome</keyword>
<dbReference type="GO" id="GO:0003723">
    <property type="term" value="F:RNA binding"/>
    <property type="evidence" value="ECO:0007669"/>
    <property type="project" value="UniProtKB-KW"/>
</dbReference>
<proteinExistence type="predicted"/>
<dbReference type="Gramene" id="TKW10224">
    <property type="protein sequence ID" value="TKW10224"/>
    <property type="gene ID" value="SEVIR_6G148200v2"/>
</dbReference>
<reference evidence="4" key="1">
    <citation type="submission" date="2019-03" db="EMBL/GenBank/DDBJ databases">
        <title>WGS assembly of Setaria viridis.</title>
        <authorList>
            <person name="Huang P."/>
            <person name="Jenkins J."/>
            <person name="Grimwood J."/>
            <person name="Barry K."/>
            <person name="Healey A."/>
            <person name="Mamidi S."/>
            <person name="Sreedasyam A."/>
            <person name="Shu S."/>
            <person name="Feldman M."/>
            <person name="Wu J."/>
            <person name="Yu Y."/>
            <person name="Chen C."/>
            <person name="Johnson J."/>
            <person name="Rokhsar D."/>
            <person name="Baxter I."/>
            <person name="Schmutz J."/>
            <person name="Brutnell T."/>
            <person name="Kellogg E."/>
        </authorList>
    </citation>
    <scope>NUCLEOTIDE SEQUENCE [LARGE SCALE GENOMIC DNA]</scope>
</reference>
<evidence type="ECO:0000256" key="1">
    <source>
        <dbReference type="ARBA" id="ARBA00004604"/>
    </source>
</evidence>
<dbReference type="Proteomes" id="UP000298652">
    <property type="component" value="Chromosome 6"/>
</dbReference>
<protein>
    <submittedName>
        <fullName evidence="4">Uncharacterized protein</fullName>
    </submittedName>
</protein>
<gene>
    <name evidence="4" type="ORF">SEVIR_6G148200v2</name>
</gene>
<evidence type="ECO:0000256" key="3">
    <source>
        <dbReference type="ARBA" id="ARBA00023242"/>
    </source>
</evidence>
<keyword evidence="2" id="KW-0694">RNA-binding</keyword>
<dbReference type="EMBL" id="CM016557">
    <property type="protein sequence ID" value="TKW10224.1"/>
    <property type="molecule type" value="Genomic_DNA"/>
</dbReference>
<keyword evidence="3" id="KW-0539">Nucleus</keyword>
<dbReference type="PANTHER" id="PTHR46754">
    <property type="entry name" value="MKI67 FHA DOMAIN-INTERACTING NUCLEOLAR PHOSPHOPROTEIN"/>
    <property type="match status" value="1"/>
</dbReference>
<comment type="subcellular location">
    <subcellularLocation>
        <location evidence="1">Nucleus</location>
        <location evidence="1">Nucleolus</location>
    </subcellularLocation>
</comment>
<evidence type="ECO:0000313" key="4">
    <source>
        <dbReference type="EMBL" id="TKW10224.1"/>
    </source>
</evidence>
<name>A0A4U6U7K1_SETVI</name>